<evidence type="ECO:0000313" key="4">
    <source>
        <dbReference type="Proteomes" id="UP001169242"/>
    </source>
</evidence>
<gene>
    <name evidence="3" type="ORF">PBV87_04885</name>
</gene>
<evidence type="ECO:0000259" key="2">
    <source>
        <dbReference type="Pfam" id="PF17863"/>
    </source>
</evidence>
<dbReference type="InterPro" id="IPR050764">
    <property type="entry name" value="CbbQ/NirQ/NorQ/GpvN"/>
</dbReference>
<dbReference type="Pfam" id="PF17863">
    <property type="entry name" value="AAA_lid_2"/>
    <property type="match status" value="1"/>
</dbReference>
<dbReference type="GO" id="GO:0005524">
    <property type="term" value="F:ATP binding"/>
    <property type="evidence" value="ECO:0007669"/>
    <property type="project" value="InterPro"/>
</dbReference>
<protein>
    <submittedName>
        <fullName evidence="3">MoxR family ATPase</fullName>
    </submittedName>
</protein>
<dbReference type="PANTHER" id="PTHR42759:SF5">
    <property type="entry name" value="METHANOL DEHYDROGENASE REGULATOR"/>
    <property type="match status" value="1"/>
</dbReference>
<keyword evidence="4" id="KW-1185">Reference proteome</keyword>
<reference evidence="3" key="1">
    <citation type="journal article" date="2023" name="Int. J. Syst. Evol. Microbiol.">
        <title>&lt;i&gt;Holtiella tumoricola&lt;/i&gt; gen. nov. sp. nov., isolated from a human clinical sample.</title>
        <authorList>
            <person name="Allen-Vercoe E."/>
            <person name="Daigneault M.C."/>
            <person name="Vancuren S.J."/>
            <person name="Cochrane K."/>
            <person name="O'Neal L.L."/>
            <person name="Sankaranarayanan K."/>
            <person name="Lawson P.A."/>
        </authorList>
    </citation>
    <scope>NUCLEOTIDE SEQUENCE</scope>
    <source>
        <strain evidence="3">CC70A</strain>
    </source>
</reference>
<feature type="domain" description="ChlI/MoxR AAA lid" evidence="2">
    <location>
        <begin position="228"/>
        <end position="292"/>
    </location>
</feature>
<evidence type="ECO:0000313" key="3">
    <source>
        <dbReference type="EMBL" id="MDA3730833.1"/>
    </source>
</evidence>
<dbReference type="AlphaFoldDB" id="A0AA42J084"/>
<proteinExistence type="predicted"/>
<sequence>MHHQISQLIDQIERVIVGKREILIQVMIGLLSEGHILIEDVPGVGKTQLVATLAKVLDGDFKRIQFTPEVTPSDITGFSMFNQKTMEFEYRAGVSMCNFLLADEINRASSRTQSSLLEIMEEGRVTVDGITYTLPKPFTVLATQNPIENYGTYHLPEAQMDRFFIKLSIGYPNKSSELQILNMYQDTNPLHTLSPVCSMETFLQLQDQVKEIYVDDSLKNYILDITHATRSHCLITLGVSPRGSISLLKAAKAKAFIDNRNYILPDDIQALAVPILAHRIIISQEAKNQKLTPTKLIKMIVEQVPVR</sequence>
<dbReference type="Pfam" id="PF07726">
    <property type="entry name" value="AAA_3"/>
    <property type="match status" value="1"/>
</dbReference>
<comment type="caution">
    <text evidence="3">The sequence shown here is derived from an EMBL/GenBank/DDBJ whole genome shotgun (WGS) entry which is preliminary data.</text>
</comment>
<accession>A0AA42J084</accession>
<dbReference type="Gene3D" id="1.10.8.80">
    <property type="entry name" value="Magnesium chelatase subunit I, C-Terminal domain"/>
    <property type="match status" value="1"/>
</dbReference>
<dbReference type="PANTHER" id="PTHR42759">
    <property type="entry name" value="MOXR FAMILY PROTEIN"/>
    <property type="match status" value="1"/>
</dbReference>
<dbReference type="InterPro" id="IPR027417">
    <property type="entry name" value="P-loop_NTPase"/>
</dbReference>
<dbReference type="SUPFAM" id="SSF52540">
    <property type="entry name" value="P-loop containing nucleoside triphosphate hydrolases"/>
    <property type="match status" value="1"/>
</dbReference>
<dbReference type="InterPro" id="IPR011703">
    <property type="entry name" value="ATPase_AAA-3"/>
</dbReference>
<dbReference type="RefSeq" id="WP_271011337.1">
    <property type="nucleotide sequence ID" value="NZ_JAQIFT010000016.1"/>
</dbReference>
<feature type="domain" description="ATPase AAA-3" evidence="1">
    <location>
        <begin position="35"/>
        <end position="164"/>
    </location>
</feature>
<organism evidence="3 4">
    <name type="scientific">Holtiella tumoricola</name>
    <dbReference type="NCBI Taxonomy" id="3018743"/>
    <lineage>
        <taxon>Bacteria</taxon>
        <taxon>Bacillati</taxon>
        <taxon>Bacillota</taxon>
        <taxon>Clostridia</taxon>
        <taxon>Lachnospirales</taxon>
        <taxon>Cellulosilyticaceae</taxon>
        <taxon>Holtiella</taxon>
    </lineage>
</organism>
<dbReference type="GO" id="GO:0016887">
    <property type="term" value="F:ATP hydrolysis activity"/>
    <property type="evidence" value="ECO:0007669"/>
    <property type="project" value="InterPro"/>
</dbReference>
<dbReference type="PIRSF" id="PIRSF002849">
    <property type="entry name" value="AAA_ATPase_chaperone_MoxR_prd"/>
    <property type="match status" value="1"/>
</dbReference>
<dbReference type="InterPro" id="IPR041628">
    <property type="entry name" value="ChlI/MoxR_AAA_lid"/>
</dbReference>
<evidence type="ECO:0000259" key="1">
    <source>
        <dbReference type="Pfam" id="PF07726"/>
    </source>
</evidence>
<dbReference type="Proteomes" id="UP001169242">
    <property type="component" value="Unassembled WGS sequence"/>
</dbReference>
<name>A0AA42J084_9FIRM</name>
<dbReference type="Gene3D" id="3.40.50.300">
    <property type="entry name" value="P-loop containing nucleotide triphosphate hydrolases"/>
    <property type="match status" value="1"/>
</dbReference>
<dbReference type="EMBL" id="JAQIFT010000016">
    <property type="protein sequence ID" value="MDA3730833.1"/>
    <property type="molecule type" value="Genomic_DNA"/>
</dbReference>